<dbReference type="Gene3D" id="1.10.510.10">
    <property type="entry name" value="Transferase(Phosphotransferase) domain 1"/>
    <property type="match status" value="1"/>
</dbReference>
<dbReference type="FunFam" id="1.10.510.10:FF:000021">
    <property type="entry name" value="Serine/threonine protein kinase"/>
    <property type="match status" value="1"/>
</dbReference>
<dbReference type="CDD" id="cd14014">
    <property type="entry name" value="STKc_PknB_like"/>
    <property type="match status" value="1"/>
</dbReference>
<keyword evidence="9" id="KW-0812">Transmembrane</keyword>
<dbReference type="GO" id="GO:0005524">
    <property type="term" value="F:ATP binding"/>
    <property type="evidence" value="ECO:0007669"/>
    <property type="project" value="UniProtKB-UniRule"/>
</dbReference>
<dbReference type="PROSITE" id="PS00107">
    <property type="entry name" value="PROTEIN_KINASE_ATP"/>
    <property type="match status" value="1"/>
</dbReference>
<proteinExistence type="predicted"/>
<dbReference type="PROSITE" id="PS50011">
    <property type="entry name" value="PROTEIN_KINASE_DOM"/>
    <property type="match status" value="1"/>
</dbReference>
<keyword evidence="3" id="KW-0808">Transferase</keyword>
<evidence type="ECO:0000256" key="9">
    <source>
        <dbReference type="SAM" id="Phobius"/>
    </source>
</evidence>
<dbReference type="EC" id="2.7.11.1" evidence="1"/>
<dbReference type="SUPFAM" id="SSF56112">
    <property type="entry name" value="Protein kinase-like (PK-like)"/>
    <property type="match status" value="1"/>
</dbReference>
<reference evidence="11 12" key="1">
    <citation type="submission" date="2016-10" db="EMBL/GenBank/DDBJ databases">
        <authorList>
            <person name="de Groot N.N."/>
        </authorList>
    </citation>
    <scope>NUCLEOTIDE SEQUENCE [LARGE SCALE GENOMIC DNA]</scope>
    <source>
        <strain evidence="11 12">CGMCC 1.7659</strain>
    </source>
</reference>
<gene>
    <name evidence="11" type="ORF">SAMN05216289_12047</name>
</gene>
<protein>
    <recommendedName>
        <fullName evidence="1">non-specific serine/threonine protein kinase</fullName>
        <ecNumber evidence="1">2.7.11.1</ecNumber>
    </recommendedName>
</protein>
<evidence type="ECO:0000256" key="2">
    <source>
        <dbReference type="ARBA" id="ARBA00022527"/>
    </source>
</evidence>
<dbReference type="InterPro" id="IPR011990">
    <property type="entry name" value="TPR-like_helical_dom_sf"/>
</dbReference>
<dbReference type="InterPro" id="IPR011009">
    <property type="entry name" value="Kinase-like_dom_sf"/>
</dbReference>
<dbReference type="Proteomes" id="UP000198575">
    <property type="component" value="Unassembled WGS sequence"/>
</dbReference>
<feature type="domain" description="Protein kinase" evidence="10">
    <location>
        <begin position="24"/>
        <end position="282"/>
    </location>
</feature>
<dbReference type="PANTHER" id="PTHR43289:SF6">
    <property type="entry name" value="SERINE_THREONINE-PROTEIN KINASE NEKL-3"/>
    <property type="match status" value="1"/>
</dbReference>
<dbReference type="InterPro" id="IPR017441">
    <property type="entry name" value="Protein_kinase_ATP_BS"/>
</dbReference>
<name>A0A1I4YWN4_9GAMM</name>
<evidence type="ECO:0000256" key="3">
    <source>
        <dbReference type="ARBA" id="ARBA00022679"/>
    </source>
</evidence>
<dbReference type="Gene3D" id="3.30.200.20">
    <property type="entry name" value="Phosphorylase Kinase, domain 1"/>
    <property type="match status" value="1"/>
</dbReference>
<evidence type="ECO:0000256" key="6">
    <source>
        <dbReference type="ARBA" id="ARBA00022840"/>
    </source>
</evidence>
<evidence type="ECO:0000313" key="11">
    <source>
        <dbReference type="EMBL" id="SFN42069.1"/>
    </source>
</evidence>
<dbReference type="GO" id="GO:0004674">
    <property type="term" value="F:protein serine/threonine kinase activity"/>
    <property type="evidence" value="ECO:0007669"/>
    <property type="project" value="UniProtKB-KW"/>
</dbReference>
<dbReference type="PANTHER" id="PTHR43289">
    <property type="entry name" value="MITOGEN-ACTIVATED PROTEIN KINASE KINASE KINASE 20-RELATED"/>
    <property type="match status" value="1"/>
</dbReference>
<keyword evidence="9" id="KW-0472">Membrane</keyword>
<dbReference type="InterPro" id="IPR008271">
    <property type="entry name" value="Ser/Thr_kinase_AS"/>
</dbReference>
<sequence length="865" mass="93126">MLRPTLQRGIVHGYRPLVIEIPGYRLLRQLGRGGMATVYLAVQESVDREVALKIMSPALLVDPNFGERFLREAKIAARLHHRHVVGIHDVSRVGDYHYIAMEYLAGGPVLSKDGPPRPVSFALRVTREIAGAVNYAQQKGFIHRDIKPDNILLRDDGSSALTDFGIARANDSATRMTRTGSVVGTPHYMSPEQARGKQLDGRADLYSLGVVLYEMLVGRVPYHAEDSLAVGIMHITQPVPRLPDSLAVLQPLVDGFMAKDPSDRFQTGNDAALAIARYEQAIASGELEGLEVSPSDFGREARVLETRISPTPLTQHSPRPASADADPRGRSDPSMGRLEEIMAATDDHIMRASRISRGKAKAKPRRNRVRVGLLIALLAFAGGGFLVWKHQDRLRAFLPNTELNDILARAQQALDADRLEGGSGDSARELFQAARTLDPDNDIARRGLRNVGEKLLARARDALARGELAPARQAAAAARELLGGGAAVDEIDKAIAAQDARGTQTESLLAAAQAEFDAGRLLGDGGAIALYQRMLASDPDNALAKAGISRSVDALAVLARTAFEAGDMAVAAARIDDIARVMPDYPALPDLRAQLGKLRESAAASLAKDIDRAEAQLRSGRISGEADSAQSLFESALKRDPDNARARAGLRRVAQSFVVQARAALEDSNPGSAERLLNQAAALAPELGDLRAARVDLRELRERLAIAAERPPPSPADLERLRSLIAEAAQASEAGRLINPPGNSAYDKYRAALAIDGDNQDALNGLNQLPVRARQQFDLFLADGALNRAQGMLEVVRQTAPADPSIASMSERLANAWLDLADKRIGEKQSADASRALQSARSLAPENPRLARLEQALRELSPPGG</sequence>
<feature type="compositionally biased region" description="Basic and acidic residues" evidence="8">
    <location>
        <begin position="325"/>
        <end position="334"/>
    </location>
</feature>
<dbReference type="SUPFAM" id="SSF48452">
    <property type="entry name" value="TPR-like"/>
    <property type="match status" value="1"/>
</dbReference>
<feature type="transmembrane region" description="Helical" evidence="9">
    <location>
        <begin position="369"/>
        <end position="388"/>
    </location>
</feature>
<dbReference type="OrthoDB" id="5935824at2"/>
<keyword evidence="12" id="KW-1185">Reference proteome</keyword>
<accession>A0A1I4YWN4</accession>
<keyword evidence="2 11" id="KW-0723">Serine/threonine-protein kinase</keyword>
<dbReference type="Gene3D" id="1.25.40.10">
    <property type="entry name" value="Tetratricopeptide repeat domain"/>
    <property type="match status" value="1"/>
</dbReference>
<evidence type="ECO:0000256" key="7">
    <source>
        <dbReference type="PROSITE-ProRule" id="PRU10141"/>
    </source>
</evidence>
<dbReference type="InterPro" id="IPR000719">
    <property type="entry name" value="Prot_kinase_dom"/>
</dbReference>
<evidence type="ECO:0000256" key="1">
    <source>
        <dbReference type="ARBA" id="ARBA00012513"/>
    </source>
</evidence>
<feature type="region of interest" description="Disordered" evidence="8">
    <location>
        <begin position="307"/>
        <end position="334"/>
    </location>
</feature>
<dbReference type="EMBL" id="FOVF01000020">
    <property type="protein sequence ID" value="SFN42069.1"/>
    <property type="molecule type" value="Genomic_DNA"/>
</dbReference>
<evidence type="ECO:0000259" key="10">
    <source>
        <dbReference type="PROSITE" id="PS50011"/>
    </source>
</evidence>
<keyword evidence="5 11" id="KW-0418">Kinase</keyword>
<evidence type="ECO:0000256" key="4">
    <source>
        <dbReference type="ARBA" id="ARBA00022741"/>
    </source>
</evidence>
<evidence type="ECO:0000256" key="8">
    <source>
        <dbReference type="SAM" id="MobiDB-lite"/>
    </source>
</evidence>
<dbReference type="AlphaFoldDB" id="A0A1I4YWN4"/>
<feature type="compositionally biased region" description="Polar residues" evidence="8">
    <location>
        <begin position="308"/>
        <end position="317"/>
    </location>
</feature>
<evidence type="ECO:0000313" key="12">
    <source>
        <dbReference type="Proteomes" id="UP000198575"/>
    </source>
</evidence>
<dbReference type="STRING" id="578942.SAMN05216289_12047"/>
<keyword evidence="6 7" id="KW-0067">ATP-binding</keyword>
<dbReference type="Pfam" id="PF00069">
    <property type="entry name" value="Pkinase"/>
    <property type="match status" value="1"/>
</dbReference>
<evidence type="ECO:0000256" key="5">
    <source>
        <dbReference type="ARBA" id="ARBA00022777"/>
    </source>
</evidence>
<feature type="binding site" evidence="7">
    <location>
        <position position="53"/>
    </location>
    <ligand>
        <name>ATP</name>
        <dbReference type="ChEBI" id="CHEBI:30616"/>
    </ligand>
</feature>
<dbReference type="PROSITE" id="PS00108">
    <property type="entry name" value="PROTEIN_KINASE_ST"/>
    <property type="match status" value="1"/>
</dbReference>
<keyword evidence="9" id="KW-1133">Transmembrane helix</keyword>
<keyword evidence="4 7" id="KW-0547">Nucleotide-binding</keyword>
<organism evidence="11 12">
    <name type="scientific">Dokdonella immobilis</name>
    <dbReference type="NCBI Taxonomy" id="578942"/>
    <lineage>
        <taxon>Bacteria</taxon>
        <taxon>Pseudomonadati</taxon>
        <taxon>Pseudomonadota</taxon>
        <taxon>Gammaproteobacteria</taxon>
        <taxon>Lysobacterales</taxon>
        <taxon>Rhodanobacteraceae</taxon>
        <taxon>Dokdonella</taxon>
    </lineage>
</organism>
<dbReference type="SMART" id="SM00220">
    <property type="entry name" value="S_TKc"/>
    <property type="match status" value="1"/>
</dbReference>